<keyword evidence="3" id="KW-1185">Reference proteome</keyword>
<dbReference type="Pfam" id="PF23343">
    <property type="entry name" value="REP_ORF2-G2P"/>
    <property type="match status" value="1"/>
</dbReference>
<reference evidence="2 3" key="1">
    <citation type="submission" date="2024-04" db="EMBL/GenBank/DDBJ databases">
        <title>draft genome sequnece of Paenibacillus filicis.</title>
        <authorList>
            <person name="Kim D.-U."/>
        </authorList>
    </citation>
    <scope>NUCLEOTIDE SEQUENCE [LARGE SCALE GENOMIC DNA]</scope>
    <source>
        <strain evidence="2 3">KACC14197</strain>
    </source>
</reference>
<evidence type="ECO:0000259" key="1">
    <source>
        <dbReference type="Pfam" id="PF23343"/>
    </source>
</evidence>
<dbReference type="EMBL" id="JBBPCC010000012">
    <property type="protein sequence ID" value="MEK8129907.1"/>
    <property type="molecule type" value="Genomic_DNA"/>
</dbReference>
<name>A0ABU9DM20_9BACL</name>
<comment type="caution">
    <text evidence="2">The sequence shown here is derived from an EMBL/GenBank/DDBJ whole genome shotgun (WGS) entry which is preliminary data.</text>
</comment>
<feature type="domain" description="Replication-associated protein ORF2/G2P" evidence="1">
    <location>
        <begin position="106"/>
        <end position="188"/>
    </location>
</feature>
<proteinExistence type="predicted"/>
<evidence type="ECO:0000313" key="3">
    <source>
        <dbReference type="Proteomes" id="UP001469365"/>
    </source>
</evidence>
<gene>
    <name evidence="2" type="ORF">WMW72_18550</name>
</gene>
<protein>
    <recommendedName>
        <fullName evidence="1">Replication-associated protein ORF2/G2P domain-containing protein</fullName>
    </recommendedName>
</protein>
<organism evidence="2 3">
    <name type="scientific">Paenibacillus filicis</name>
    <dbReference type="NCBI Taxonomy" id="669464"/>
    <lineage>
        <taxon>Bacteria</taxon>
        <taxon>Bacillati</taxon>
        <taxon>Bacillota</taxon>
        <taxon>Bacilli</taxon>
        <taxon>Bacillales</taxon>
        <taxon>Paenibacillaceae</taxon>
        <taxon>Paenibacillus</taxon>
    </lineage>
</organism>
<dbReference type="Proteomes" id="UP001469365">
    <property type="component" value="Unassembled WGS sequence"/>
</dbReference>
<evidence type="ECO:0000313" key="2">
    <source>
        <dbReference type="EMBL" id="MEK8129907.1"/>
    </source>
</evidence>
<sequence>MGGYNCQMVRIGDYVRVKRYGRKIYPAGMNPRLTKAQREAARAAIRADPKLSAMEKLLRSAIYEPVGEEEQPKKHRERMPRPGRLTLAEREKFCHLMDLNFRPGDKFITLTYERTDITLEEGGRDFENWVKRMREWYGDFKYLAVRSFQKRGTLHFHVLANLPRLPEQVLKDQTFQALWGQGRVDYRTIYGLPMEERRNRLKQDMLNNLRVFKEDERSYGKRLLLQSKNLIQPTRMKGDYDEMMKDLRSHGYQPYLVESRRFPAEYLDYMELETYRLSSSQTE</sequence>
<accession>A0ABU9DM20</accession>
<dbReference type="RefSeq" id="WP_341417030.1">
    <property type="nucleotide sequence ID" value="NZ_JBBPCC010000012.1"/>
</dbReference>
<dbReference type="InterPro" id="IPR056906">
    <property type="entry name" value="ORF2/G2P_dom"/>
</dbReference>